<dbReference type="SUPFAM" id="SSF46689">
    <property type="entry name" value="Homeodomain-like"/>
    <property type="match status" value="1"/>
</dbReference>
<dbReference type="GO" id="GO:0003677">
    <property type="term" value="F:DNA binding"/>
    <property type="evidence" value="ECO:0007669"/>
    <property type="project" value="UniProtKB-UniRule"/>
</dbReference>
<accession>A0A7W3TY91</accession>
<feature type="domain" description="HTH tetR-type" evidence="3">
    <location>
        <begin position="8"/>
        <end position="68"/>
    </location>
</feature>
<dbReference type="Proteomes" id="UP000544052">
    <property type="component" value="Unassembled WGS sequence"/>
</dbReference>
<dbReference type="EMBL" id="JACIUZ010000019">
    <property type="protein sequence ID" value="MBB1062539.1"/>
    <property type="molecule type" value="Genomic_DNA"/>
</dbReference>
<comment type="caution">
    <text evidence="5">The sequence shown here is derived from an EMBL/GenBank/DDBJ whole genome shotgun (WGS) entry which is preliminary data.</text>
</comment>
<dbReference type="Gene3D" id="1.10.357.10">
    <property type="entry name" value="Tetracycline Repressor, domain 2"/>
    <property type="match status" value="1"/>
</dbReference>
<reference evidence="6 7" key="1">
    <citation type="submission" date="2020-07" db="EMBL/GenBank/DDBJ databases">
        <title>Description of Limosilactobacillus balticus sp. nov., Limosilactobacillus agrestis sp. nov., Limosilactobacillus albertensis sp. nov., Limosilactobacillus rudii sp. nov., Limosilactobacillus fastidiosus sp. nov., five novel Limosilactobacillus species isolated from the vertebrate gastrointestinal tract, and proposal of 6 subspecies of Limosilactobacillus reuteri adapted to the gastrointestinal tract of specific vertebrate hosts.</title>
        <authorList>
            <person name="Li F."/>
            <person name="Cheng C."/>
            <person name="Zheng J."/>
            <person name="Quevedo R.M."/>
            <person name="Li J."/>
            <person name="Roos S."/>
            <person name="Gaenzle M.G."/>
            <person name="Walter J."/>
        </authorList>
    </citation>
    <scope>NUCLEOTIDE SEQUENCE [LARGE SCALE GENOMIC DNA]</scope>
    <source>
        <strain evidence="5 6">WF-MA3-C</strain>
        <strain evidence="4 7">WF-MO7-1</strain>
    </source>
</reference>
<keyword evidence="1 2" id="KW-0238">DNA-binding</keyword>
<name>A0A7W3TY91_9LACO</name>
<gene>
    <name evidence="5" type="ORF">H5R63_01680</name>
    <name evidence="4" type="ORF">H5R64_01790</name>
</gene>
<keyword evidence="7" id="KW-1185">Reference proteome</keyword>
<organism evidence="5 6">
    <name type="scientific">Limosilactobacillus fastidiosus</name>
    <dbReference type="NCBI Taxonomy" id="2759855"/>
    <lineage>
        <taxon>Bacteria</taxon>
        <taxon>Bacillati</taxon>
        <taxon>Bacillota</taxon>
        <taxon>Bacilli</taxon>
        <taxon>Lactobacillales</taxon>
        <taxon>Lactobacillaceae</taxon>
        <taxon>Limosilactobacillus</taxon>
    </lineage>
</organism>
<evidence type="ECO:0000313" key="4">
    <source>
        <dbReference type="EMBL" id="MBB1062539.1"/>
    </source>
</evidence>
<dbReference type="RefSeq" id="WP_182580419.1">
    <property type="nucleotide sequence ID" value="NZ_JACIUY010000044.1"/>
</dbReference>
<evidence type="ECO:0000313" key="7">
    <source>
        <dbReference type="Proteomes" id="UP000544052"/>
    </source>
</evidence>
<dbReference type="InterPro" id="IPR039532">
    <property type="entry name" value="TetR_C_Firmicutes"/>
</dbReference>
<dbReference type="Proteomes" id="UP000518255">
    <property type="component" value="Unassembled WGS sequence"/>
</dbReference>
<dbReference type="EMBL" id="JACIUY010000044">
    <property type="protein sequence ID" value="MBB1085509.1"/>
    <property type="molecule type" value="Genomic_DNA"/>
</dbReference>
<dbReference type="AlphaFoldDB" id="A0A7W3TY91"/>
<dbReference type="Pfam" id="PF00440">
    <property type="entry name" value="TetR_N"/>
    <property type="match status" value="1"/>
</dbReference>
<evidence type="ECO:0000256" key="2">
    <source>
        <dbReference type="PROSITE-ProRule" id="PRU00335"/>
    </source>
</evidence>
<dbReference type="InterPro" id="IPR009057">
    <property type="entry name" value="Homeodomain-like_sf"/>
</dbReference>
<dbReference type="PANTHER" id="PTHR43479:SF7">
    <property type="entry name" value="TETR-FAMILY TRANSCRIPTIONAL REGULATOR"/>
    <property type="match status" value="1"/>
</dbReference>
<evidence type="ECO:0000259" key="3">
    <source>
        <dbReference type="PROSITE" id="PS50977"/>
    </source>
</evidence>
<sequence length="208" mass="24611">MNTNLKYLRTENSIRDAVVTLINDEGLNKITVRQISTLAHINRTTFYRHYLDKPDLISKYRDNFLEQVSKIVREELPNVTNYYNLDSIGTPYSLFKRIIDFIVDNWAFCQSWLGPKGDLETRNQFMDLISEKLKEKFNQVQKYHNLHPKIPLEFAQELIVSQLWSILKIWFQQPKPLSKEKIIDIVLKTRYLSPFELTGLSELTIKSK</sequence>
<evidence type="ECO:0000256" key="1">
    <source>
        <dbReference type="ARBA" id="ARBA00023125"/>
    </source>
</evidence>
<dbReference type="Pfam" id="PF14278">
    <property type="entry name" value="TetR_C_8"/>
    <property type="match status" value="1"/>
</dbReference>
<feature type="DNA-binding region" description="H-T-H motif" evidence="2">
    <location>
        <begin position="31"/>
        <end position="50"/>
    </location>
</feature>
<dbReference type="InterPro" id="IPR050624">
    <property type="entry name" value="HTH-type_Tx_Regulator"/>
</dbReference>
<dbReference type="PROSITE" id="PS50977">
    <property type="entry name" value="HTH_TETR_2"/>
    <property type="match status" value="1"/>
</dbReference>
<evidence type="ECO:0000313" key="5">
    <source>
        <dbReference type="EMBL" id="MBB1085509.1"/>
    </source>
</evidence>
<evidence type="ECO:0000313" key="6">
    <source>
        <dbReference type="Proteomes" id="UP000518255"/>
    </source>
</evidence>
<protein>
    <submittedName>
        <fullName evidence="5">TetR/AcrR family transcriptional regulator</fullName>
    </submittedName>
</protein>
<dbReference type="InterPro" id="IPR001647">
    <property type="entry name" value="HTH_TetR"/>
</dbReference>
<proteinExistence type="predicted"/>
<dbReference type="PANTHER" id="PTHR43479">
    <property type="entry name" value="ACREF/ENVCD OPERON REPRESSOR-RELATED"/>
    <property type="match status" value="1"/>
</dbReference>